<dbReference type="EMBL" id="CAEZZW010000002">
    <property type="protein sequence ID" value="CAB4776003.1"/>
    <property type="molecule type" value="Genomic_DNA"/>
</dbReference>
<dbReference type="Gene3D" id="3.40.50.2300">
    <property type="match status" value="2"/>
</dbReference>
<dbReference type="EMBL" id="CAFBLD010000005">
    <property type="protein sequence ID" value="CAB4867472.1"/>
    <property type="molecule type" value="Genomic_DNA"/>
</dbReference>
<organism evidence="5">
    <name type="scientific">freshwater metagenome</name>
    <dbReference type="NCBI Taxonomy" id="449393"/>
    <lineage>
        <taxon>unclassified sequences</taxon>
        <taxon>metagenomes</taxon>
        <taxon>ecological metagenomes</taxon>
    </lineage>
</organism>
<dbReference type="GO" id="GO:0030246">
    <property type="term" value="F:carbohydrate binding"/>
    <property type="evidence" value="ECO:0007669"/>
    <property type="project" value="UniProtKB-ARBA"/>
</dbReference>
<dbReference type="EMBL" id="CAEZXO010000002">
    <property type="protein sequence ID" value="CAB4686338.1"/>
    <property type="molecule type" value="Genomic_DNA"/>
</dbReference>
<feature type="domain" description="Periplasmic binding protein" evidence="4">
    <location>
        <begin position="75"/>
        <end position="327"/>
    </location>
</feature>
<dbReference type="EMBL" id="CAEZYM010000008">
    <property type="protein sequence ID" value="CAB4726343.1"/>
    <property type="molecule type" value="Genomic_DNA"/>
</dbReference>
<sequence length="386" mass="40700">MKLSALSTKRRVFASIAATGLVVAGLTAAPISPANAAAALCGKGMATKVELKDMKPFVPSSKVGKKPNLPKTIAWANTSNAEFFLQITDAMKKSAESRGLKFITAIANDNSDKNIQQIESFMQKGIGALALQPLDQVAQAPLMQRAIDKGIAVMALVTPPSTNQAIADQYKVGYKQGTEAAKFITAKLGGKAKVAYFNWDKVSVLKARHQGVLDGVKTAGAGVEIVSDIETTAITNDAGFQATSTLLQAHPDVNVFLGGDTIILGSLAAIKAANITNPDLYLSGIDGDEQAIAEVAKGGIYRASFAFAYPLMGYAWGQFAADWLEGKSIPTVMSFNAIPLDSAASIAAWKAAMKNPAASWKDAKTYFTMLGNISFGTCNQYIKYAA</sequence>
<dbReference type="SUPFAM" id="SSF53822">
    <property type="entry name" value="Periplasmic binding protein-like I"/>
    <property type="match status" value="1"/>
</dbReference>
<evidence type="ECO:0000313" key="12">
    <source>
        <dbReference type="EMBL" id="CAB4982352.1"/>
    </source>
</evidence>
<dbReference type="InterPro" id="IPR025997">
    <property type="entry name" value="SBP_2_dom"/>
</dbReference>
<evidence type="ECO:0000313" key="5">
    <source>
        <dbReference type="EMBL" id="CAB4330736.1"/>
    </source>
</evidence>
<dbReference type="InterPro" id="IPR028082">
    <property type="entry name" value="Peripla_BP_I"/>
</dbReference>
<evidence type="ECO:0000313" key="6">
    <source>
        <dbReference type="EMBL" id="CAB4686338.1"/>
    </source>
</evidence>
<reference evidence="5" key="1">
    <citation type="submission" date="2020-05" db="EMBL/GenBank/DDBJ databases">
        <authorList>
            <person name="Chiriac C."/>
            <person name="Salcher M."/>
            <person name="Ghai R."/>
            <person name="Kavagutti S V."/>
        </authorList>
    </citation>
    <scope>NUCLEOTIDE SEQUENCE</scope>
</reference>
<evidence type="ECO:0000313" key="11">
    <source>
        <dbReference type="EMBL" id="CAB4937953.1"/>
    </source>
</evidence>
<protein>
    <submittedName>
        <fullName evidence="5">Unannotated protein</fullName>
    </submittedName>
</protein>
<dbReference type="CDD" id="cd01536">
    <property type="entry name" value="PBP1_ABC_sugar_binding-like"/>
    <property type="match status" value="1"/>
</dbReference>
<dbReference type="GO" id="GO:0030313">
    <property type="term" value="C:cell envelope"/>
    <property type="evidence" value="ECO:0007669"/>
    <property type="project" value="UniProtKB-SubCell"/>
</dbReference>
<dbReference type="Pfam" id="PF13407">
    <property type="entry name" value="Peripla_BP_4"/>
    <property type="match status" value="1"/>
</dbReference>
<evidence type="ECO:0000256" key="2">
    <source>
        <dbReference type="ARBA" id="ARBA00007639"/>
    </source>
</evidence>
<keyword evidence="3" id="KW-0732">Signal</keyword>
<comment type="similarity">
    <text evidence="2">Belongs to the bacterial solute-binding protein 2 family.</text>
</comment>
<evidence type="ECO:0000313" key="10">
    <source>
        <dbReference type="EMBL" id="CAB4867472.1"/>
    </source>
</evidence>
<evidence type="ECO:0000313" key="8">
    <source>
        <dbReference type="EMBL" id="CAB4776003.1"/>
    </source>
</evidence>
<dbReference type="PANTHER" id="PTHR46847:SF1">
    <property type="entry name" value="D-ALLOSE-BINDING PERIPLASMIC PROTEIN-RELATED"/>
    <property type="match status" value="1"/>
</dbReference>
<proteinExistence type="inferred from homology"/>
<dbReference type="EMBL" id="CAFBOC010000014">
    <property type="protein sequence ID" value="CAB4982352.1"/>
    <property type="molecule type" value="Genomic_DNA"/>
</dbReference>
<comment type="subcellular location">
    <subcellularLocation>
        <location evidence="1">Cell envelope</location>
    </subcellularLocation>
</comment>
<evidence type="ECO:0000313" key="7">
    <source>
        <dbReference type="EMBL" id="CAB4726343.1"/>
    </source>
</evidence>
<dbReference type="AlphaFoldDB" id="A0A6J5YM06"/>
<evidence type="ECO:0000256" key="1">
    <source>
        <dbReference type="ARBA" id="ARBA00004196"/>
    </source>
</evidence>
<dbReference type="EMBL" id="CAFBNH010000002">
    <property type="protein sequence ID" value="CAB4937953.1"/>
    <property type="molecule type" value="Genomic_DNA"/>
</dbReference>
<dbReference type="EMBL" id="CAFABH010000004">
    <property type="protein sequence ID" value="CAB4823380.1"/>
    <property type="molecule type" value="Genomic_DNA"/>
</dbReference>
<dbReference type="EMBL" id="CAESAE010000001">
    <property type="protein sequence ID" value="CAB4330736.1"/>
    <property type="molecule type" value="Genomic_DNA"/>
</dbReference>
<evidence type="ECO:0000313" key="9">
    <source>
        <dbReference type="EMBL" id="CAB4823380.1"/>
    </source>
</evidence>
<dbReference type="PANTHER" id="PTHR46847">
    <property type="entry name" value="D-ALLOSE-BINDING PERIPLASMIC PROTEIN-RELATED"/>
    <property type="match status" value="1"/>
</dbReference>
<name>A0A6J5YM06_9ZZZZ</name>
<accession>A0A6J5YM06</accession>
<evidence type="ECO:0000256" key="3">
    <source>
        <dbReference type="ARBA" id="ARBA00022729"/>
    </source>
</evidence>
<gene>
    <name evidence="6" type="ORF">UFOPK2510_00320</name>
    <name evidence="7" type="ORF">UFOPK2718_00918</name>
    <name evidence="8" type="ORF">UFOPK2936_00510</name>
    <name evidence="9" type="ORF">UFOPK3174_00368</name>
    <name evidence="10" type="ORF">UFOPK3328_00854</name>
    <name evidence="11" type="ORF">UFOPK3779_00315</name>
    <name evidence="12" type="ORF">UFOPK3913_01217</name>
    <name evidence="5" type="ORF">UFOPK4107_00160</name>
</gene>
<evidence type="ECO:0000259" key="4">
    <source>
        <dbReference type="Pfam" id="PF13407"/>
    </source>
</evidence>